<keyword evidence="5" id="KW-0812">Transmembrane</keyword>
<name>A0A923KSZ6_9BURK</name>
<evidence type="ECO:0000256" key="10">
    <source>
        <dbReference type="ARBA" id="ARBA00023237"/>
    </source>
</evidence>
<dbReference type="InterPro" id="IPR002299">
    <property type="entry name" value="Porin_Neis"/>
</dbReference>
<dbReference type="GO" id="GO:0009279">
    <property type="term" value="C:cell outer membrane"/>
    <property type="evidence" value="ECO:0007669"/>
    <property type="project" value="UniProtKB-SubCell"/>
</dbReference>
<dbReference type="GO" id="GO:0006811">
    <property type="term" value="P:monoatomic ion transport"/>
    <property type="evidence" value="ECO:0007669"/>
    <property type="project" value="UniProtKB-KW"/>
</dbReference>
<evidence type="ECO:0000256" key="6">
    <source>
        <dbReference type="ARBA" id="ARBA00022729"/>
    </source>
</evidence>
<dbReference type="PRINTS" id="PR00184">
    <property type="entry name" value="NEISSPPORIN"/>
</dbReference>
<comment type="subcellular location">
    <subcellularLocation>
        <location evidence="1">Cell outer membrane</location>
        <topology evidence="1">Multi-pass membrane protein</topology>
    </subcellularLocation>
</comment>
<comment type="caution">
    <text evidence="13">The sequence shown here is derived from an EMBL/GenBank/DDBJ whole genome shotgun (WGS) entry which is preliminary data.</text>
</comment>
<dbReference type="AlphaFoldDB" id="A0A923KSZ6"/>
<gene>
    <name evidence="13" type="ORF">H8K36_10205</name>
</gene>
<dbReference type="InterPro" id="IPR033900">
    <property type="entry name" value="Gram_neg_porin_domain"/>
</dbReference>
<dbReference type="Pfam" id="PF13609">
    <property type="entry name" value="Porin_4"/>
    <property type="match status" value="1"/>
</dbReference>
<proteinExistence type="predicted"/>
<protein>
    <submittedName>
        <fullName evidence="13">Porin</fullName>
    </submittedName>
</protein>
<evidence type="ECO:0000256" key="7">
    <source>
        <dbReference type="ARBA" id="ARBA00023065"/>
    </source>
</evidence>
<dbReference type="InterPro" id="IPR023614">
    <property type="entry name" value="Porin_dom_sf"/>
</dbReference>
<dbReference type="GO" id="GO:0015288">
    <property type="term" value="F:porin activity"/>
    <property type="evidence" value="ECO:0007669"/>
    <property type="project" value="UniProtKB-KW"/>
</dbReference>
<keyword evidence="3" id="KW-0813">Transport</keyword>
<evidence type="ECO:0000256" key="2">
    <source>
        <dbReference type="ARBA" id="ARBA00011233"/>
    </source>
</evidence>
<evidence type="ECO:0000256" key="5">
    <source>
        <dbReference type="ARBA" id="ARBA00022692"/>
    </source>
</evidence>
<evidence type="ECO:0000256" key="11">
    <source>
        <dbReference type="SAM" id="SignalP"/>
    </source>
</evidence>
<dbReference type="EMBL" id="JACOFZ010000003">
    <property type="protein sequence ID" value="MBC3881746.1"/>
    <property type="molecule type" value="Genomic_DNA"/>
</dbReference>
<sequence length="354" mass="36662">MKKSLIAFAVLSAFASAASAQSSVVLYGIVDVNTSAATNQTTTGAKKISMESSGLSSGRWGFRGSEDLGNGLKANFNLESSLSADTGVAGNLFDRKATVGLSGDFGSFEAGRQTNLSYDTLSQVDPMNFAHPGTNANVNLGSLNNTTLYSAHGTSNGVSSAARENNSIKYSAPAMFGGVVFSAMYGFGEKAGDTMASSYAGASATYSQNGMTAVFAYSQLRDAANNSTLRSYTGGGKFVVTSDLTVKVTYTENEVNTTGRNIGVMGAGFDYAVSPAVTLTGGYYSTHRSGDLKAKADTFVGLAKYAFSKRTAAYASFTYAKAGTTQAKDTDLGLIIGANNRSATRTVVGINHAF</sequence>
<dbReference type="PANTHER" id="PTHR34501">
    <property type="entry name" value="PROTEIN YDDL-RELATED"/>
    <property type="match status" value="1"/>
</dbReference>
<evidence type="ECO:0000256" key="8">
    <source>
        <dbReference type="ARBA" id="ARBA00023114"/>
    </source>
</evidence>
<evidence type="ECO:0000256" key="3">
    <source>
        <dbReference type="ARBA" id="ARBA00022448"/>
    </source>
</evidence>
<feature type="chain" id="PRO_5037287506" evidence="11">
    <location>
        <begin position="21"/>
        <end position="354"/>
    </location>
</feature>
<evidence type="ECO:0000313" key="14">
    <source>
        <dbReference type="Proteomes" id="UP000627446"/>
    </source>
</evidence>
<evidence type="ECO:0000313" key="13">
    <source>
        <dbReference type="EMBL" id="MBC3881746.1"/>
    </source>
</evidence>
<evidence type="ECO:0000259" key="12">
    <source>
        <dbReference type="Pfam" id="PF13609"/>
    </source>
</evidence>
<keyword evidence="6 11" id="KW-0732">Signal</keyword>
<dbReference type="PANTHER" id="PTHR34501:SF9">
    <property type="entry name" value="MAJOR OUTER MEMBRANE PROTEIN P.IA"/>
    <property type="match status" value="1"/>
</dbReference>
<keyword evidence="7" id="KW-0406">Ion transport</keyword>
<evidence type="ECO:0000256" key="4">
    <source>
        <dbReference type="ARBA" id="ARBA00022452"/>
    </source>
</evidence>
<feature type="signal peptide" evidence="11">
    <location>
        <begin position="1"/>
        <end position="20"/>
    </location>
</feature>
<keyword evidence="14" id="KW-1185">Reference proteome</keyword>
<dbReference type="Proteomes" id="UP000627446">
    <property type="component" value="Unassembled WGS sequence"/>
</dbReference>
<keyword evidence="8" id="KW-0626">Porin</keyword>
<comment type="subunit">
    <text evidence="2">Homotrimer.</text>
</comment>
<dbReference type="CDD" id="cd00342">
    <property type="entry name" value="gram_neg_porins"/>
    <property type="match status" value="1"/>
</dbReference>
<organism evidence="13 14">
    <name type="scientific">Undibacterium nitidum</name>
    <dbReference type="NCBI Taxonomy" id="2762298"/>
    <lineage>
        <taxon>Bacteria</taxon>
        <taxon>Pseudomonadati</taxon>
        <taxon>Pseudomonadota</taxon>
        <taxon>Betaproteobacteria</taxon>
        <taxon>Burkholderiales</taxon>
        <taxon>Oxalobacteraceae</taxon>
        <taxon>Undibacterium</taxon>
    </lineage>
</organism>
<reference evidence="13" key="1">
    <citation type="submission" date="2020-08" db="EMBL/GenBank/DDBJ databases">
        <title>Novel species isolated from subtropical streams in China.</title>
        <authorList>
            <person name="Lu H."/>
        </authorList>
    </citation>
    <scope>NUCLEOTIDE SEQUENCE</scope>
    <source>
        <strain evidence="13">LX22W</strain>
    </source>
</reference>
<dbReference type="Gene3D" id="2.40.160.10">
    <property type="entry name" value="Porin"/>
    <property type="match status" value="1"/>
</dbReference>
<dbReference type="InterPro" id="IPR050298">
    <property type="entry name" value="Gram-neg_bact_OMP"/>
</dbReference>
<dbReference type="GO" id="GO:0046930">
    <property type="term" value="C:pore complex"/>
    <property type="evidence" value="ECO:0007669"/>
    <property type="project" value="UniProtKB-KW"/>
</dbReference>
<keyword evidence="4" id="KW-1134">Transmembrane beta strand</keyword>
<dbReference type="SUPFAM" id="SSF56935">
    <property type="entry name" value="Porins"/>
    <property type="match status" value="1"/>
</dbReference>
<dbReference type="RefSeq" id="WP_186916583.1">
    <property type="nucleotide sequence ID" value="NZ_JACOFZ010000003.1"/>
</dbReference>
<evidence type="ECO:0000256" key="9">
    <source>
        <dbReference type="ARBA" id="ARBA00023136"/>
    </source>
</evidence>
<accession>A0A923KSZ6</accession>
<keyword evidence="9" id="KW-0472">Membrane</keyword>
<evidence type="ECO:0000256" key="1">
    <source>
        <dbReference type="ARBA" id="ARBA00004571"/>
    </source>
</evidence>
<keyword evidence="10" id="KW-0998">Cell outer membrane</keyword>
<feature type="domain" description="Porin" evidence="12">
    <location>
        <begin position="7"/>
        <end position="322"/>
    </location>
</feature>